<sequence length="158" mass="17846">MEKRSRSVRRTQRCKAANFGLLLCLLCLASPLELRSAITLQTPSTDVVIVVEPVPFDASNASLLIPICDVTLIAKHPGFGRVYIDHTPLSNQFEMVMYQLVSERGLDFERSEPFLYYVRGALHEEISIGRLWARLVRPLGTRGNLYSSTLRVNLVLEK</sequence>
<evidence type="ECO:0000313" key="1">
    <source>
        <dbReference type="EMBL" id="MPL97355.1"/>
    </source>
</evidence>
<proteinExistence type="predicted"/>
<accession>A0A644W0T8</accession>
<protein>
    <submittedName>
        <fullName evidence="1">Uncharacterized protein</fullName>
    </submittedName>
</protein>
<gene>
    <name evidence="1" type="ORF">SDC9_43545</name>
</gene>
<comment type="caution">
    <text evidence="1">The sequence shown here is derived from an EMBL/GenBank/DDBJ whole genome shotgun (WGS) entry which is preliminary data.</text>
</comment>
<organism evidence="1">
    <name type="scientific">bioreactor metagenome</name>
    <dbReference type="NCBI Taxonomy" id="1076179"/>
    <lineage>
        <taxon>unclassified sequences</taxon>
        <taxon>metagenomes</taxon>
        <taxon>ecological metagenomes</taxon>
    </lineage>
</organism>
<reference evidence="1" key="1">
    <citation type="submission" date="2019-08" db="EMBL/GenBank/DDBJ databases">
        <authorList>
            <person name="Kucharzyk K."/>
            <person name="Murdoch R.W."/>
            <person name="Higgins S."/>
            <person name="Loffler F."/>
        </authorList>
    </citation>
    <scope>NUCLEOTIDE SEQUENCE</scope>
</reference>
<dbReference type="EMBL" id="VSSQ01000551">
    <property type="protein sequence ID" value="MPL97355.1"/>
    <property type="molecule type" value="Genomic_DNA"/>
</dbReference>
<name>A0A644W0T8_9ZZZZ</name>
<dbReference type="AlphaFoldDB" id="A0A644W0T8"/>